<dbReference type="GeneID" id="100379820"/>
<evidence type="ECO:0000256" key="10">
    <source>
        <dbReference type="ARBA" id="ARBA00023239"/>
    </source>
</evidence>
<keyword evidence="9" id="KW-0576">Peroxisome</keyword>
<dbReference type="OMA" id="RCQNERA"/>
<evidence type="ECO:0000256" key="4">
    <source>
        <dbReference type="ARBA" id="ARBA00004754"/>
    </source>
</evidence>
<evidence type="ECO:0000256" key="2">
    <source>
        <dbReference type="ARBA" id="ARBA00002506"/>
    </source>
</evidence>
<comment type="pathway">
    <text evidence="4">Purine metabolism; urate degradation; (S)-allantoin from urate: step 3/3.</text>
</comment>
<dbReference type="AlphaFoldDB" id="A0A6I8SEZ0"/>
<dbReference type="UniPathway" id="UPA00394">
    <property type="reaction ID" value="UER00652"/>
</dbReference>
<dbReference type="GeneTree" id="ENSGT00390000002395"/>
<dbReference type="GO" id="GO:0051997">
    <property type="term" value="F:2-oxo-4-hydroxy-4-carboxy-5-ureidoimidazoline decarboxylase activity"/>
    <property type="evidence" value="ECO:0000318"/>
    <property type="project" value="GO_Central"/>
</dbReference>
<dbReference type="InterPro" id="IPR018020">
    <property type="entry name" value="OHCU_decarboxylase"/>
</dbReference>
<evidence type="ECO:0000256" key="6">
    <source>
        <dbReference type="ARBA" id="ARBA00012257"/>
    </source>
</evidence>
<proteinExistence type="inferred from homology"/>
<dbReference type="FunFam" id="1.10.3330.10:FF:000001">
    <property type="entry name" value="2-oxo-4-hydroxy-4-carboxy-5-ureidoimidazoline decarboxylase"/>
    <property type="match status" value="1"/>
</dbReference>
<dbReference type="GO" id="GO:0006144">
    <property type="term" value="P:purine nucleobase metabolic process"/>
    <property type="evidence" value="ECO:0007669"/>
    <property type="project" value="UniProtKB-KW"/>
</dbReference>
<dbReference type="Xenbase" id="XB-GENE-5739398">
    <property type="gene designation" value="urad"/>
</dbReference>
<evidence type="ECO:0000313" key="14">
    <source>
        <dbReference type="Ensembl" id="ENSXETP00000095632"/>
    </source>
</evidence>
<comment type="catalytic activity">
    <reaction evidence="1">
        <text>5-hydroxy-2-oxo-4-ureido-2,5-dihydro-1H-imidazole-5-carboxylate + H(+) = (S)-allantoin + CO2</text>
        <dbReference type="Rhea" id="RHEA:26301"/>
        <dbReference type="ChEBI" id="CHEBI:15378"/>
        <dbReference type="ChEBI" id="CHEBI:15678"/>
        <dbReference type="ChEBI" id="CHEBI:16526"/>
        <dbReference type="ChEBI" id="CHEBI:58639"/>
        <dbReference type="EC" id="4.1.1.97"/>
    </reaction>
</comment>
<evidence type="ECO:0000313" key="16">
    <source>
        <dbReference type="RefSeq" id="XP_012813387.1"/>
    </source>
</evidence>
<dbReference type="InterPro" id="IPR017580">
    <property type="entry name" value="OHCU_decarboxylase-1"/>
</dbReference>
<reference evidence="14" key="2">
    <citation type="submission" date="2020-05" db="UniProtKB">
        <authorList>
            <consortium name="Ensembl"/>
        </authorList>
    </citation>
    <scope>IDENTIFICATION</scope>
</reference>
<evidence type="ECO:0000256" key="3">
    <source>
        <dbReference type="ARBA" id="ARBA00004275"/>
    </source>
</evidence>
<comment type="function">
    <text evidence="2">Catalyzes the stereoselective decarboxylation of 2-oxo-4-hydroxy-4-carboxy-5-ureidoimidazoline (OHCU) to (S)-allantoin.</text>
</comment>
<dbReference type="OrthoDB" id="9970124at2759"/>
<evidence type="ECO:0000256" key="11">
    <source>
        <dbReference type="ARBA" id="ARBA00030624"/>
    </source>
</evidence>
<organism evidence="14">
    <name type="scientific">Xenopus tropicalis</name>
    <name type="common">Western clawed frog</name>
    <name type="synonym">Silurana tropicalis</name>
    <dbReference type="NCBI Taxonomy" id="8364"/>
    <lineage>
        <taxon>Eukaryota</taxon>
        <taxon>Metazoa</taxon>
        <taxon>Chordata</taxon>
        <taxon>Craniata</taxon>
        <taxon>Vertebrata</taxon>
        <taxon>Euteleostomi</taxon>
        <taxon>Amphibia</taxon>
        <taxon>Batrachia</taxon>
        <taxon>Anura</taxon>
        <taxon>Pipoidea</taxon>
        <taxon>Pipidae</taxon>
        <taxon>Xenopodinae</taxon>
        <taxon>Xenopus</taxon>
        <taxon>Silurana</taxon>
    </lineage>
</organism>
<protein>
    <recommendedName>
        <fullName evidence="6">2-oxo-4-hydroxy-4-carboxy-5-ureidoimidazoline decarboxylase</fullName>
        <ecNumber evidence="6">4.1.1.97</ecNumber>
    </recommendedName>
    <alternativeName>
        <fullName evidence="12">Parahox neighbor</fullName>
    </alternativeName>
    <alternativeName>
        <fullName evidence="11">Ureidoimidazoline (2-oxo-4-hydroxy-4-carboxy-5-) decarboxylase</fullName>
    </alternativeName>
</protein>
<evidence type="ECO:0000256" key="5">
    <source>
        <dbReference type="ARBA" id="ARBA00005793"/>
    </source>
</evidence>
<keyword evidence="10" id="KW-0456">Lyase</keyword>
<keyword evidence="15" id="KW-1185">Reference proteome</keyword>
<evidence type="ECO:0000259" key="13">
    <source>
        <dbReference type="Pfam" id="PF09349"/>
    </source>
</evidence>
<dbReference type="EC" id="4.1.1.97" evidence="6"/>
<reference evidence="16" key="3">
    <citation type="submission" date="2025-04" db="UniProtKB">
        <authorList>
            <consortium name="RefSeq"/>
        </authorList>
    </citation>
    <scope>IDENTIFICATION</scope>
    <source>
        <strain evidence="16">Nigerian</strain>
        <tissue evidence="16">Liver and blood</tissue>
    </source>
</reference>
<dbReference type="Gene3D" id="1.10.3330.10">
    <property type="entry name" value="Oxo-4-hydroxy-4-carboxy-5-ureidoimidazoline decarboxylase"/>
    <property type="match status" value="1"/>
</dbReference>
<dbReference type="NCBIfam" id="TIGR03164">
    <property type="entry name" value="UHCUDC"/>
    <property type="match status" value="1"/>
</dbReference>
<sequence>MDLNTINSMSYEEFLDIFGNIIERCPIITAAIWSQFPFASVTELENSVYDFIESLPLTGKEGILRCHPDLAGRDLMRGTLTDESQTEQAQAGLTALTPKERETLNLLNSQYKAKFGFPFVICAKMSDKNKIMRELASRLQNEQSQELQIGIAEVKKICHLRVNDLFLNVKLPTKL</sequence>
<dbReference type="Proteomes" id="UP000008143">
    <property type="component" value="Chromosome 2"/>
</dbReference>
<evidence type="ECO:0000256" key="7">
    <source>
        <dbReference type="ARBA" id="ARBA00022631"/>
    </source>
</evidence>
<accession>A0A6I8SEZ0</accession>
<evidence type="ECO:0000256" key="1">
    <source>
        <dbReference type="ARBA" id="ARBA00001163"/>
    </source>
</evidence>
<dbReference type="Bgee" id="ENSXETG00000037731">
    <property type="expression patterns" value="Expressed in mesonephros and 1 other cell type or tissue"/>
</dbReference>
<dbReference type="GO" id="GO:0005777">
    <property type="term" value="C:peroxisome"/>
    <property type="evidence" value="ECO:0000318"/>
    <property type="project" value="GO_Central"/>
</dbReference>
<keyword evidence="8" id="KW-0210">Decarboxylase</keyword>
<dbReference type="PANTHER" id="PTHR43466:SF1">
    <property type="entry name" value="2-OXO-4-HYDROXY-4-CARBOXY-5-UREIDOIMIDAZOLINE DECARBOXYLASE-RELATED"/>
    <property type="match status" value="1"/>
</dbReference>
<evidence type="ECO:0000256" key="12">
    <source>
        <dbReference type="ARBA" id="ARBA00032116"/>
    </source>
</evidence>
<dbReference type="PANTHER" id="PTHR43466">
    <property type="entry name" value="2-OXO-4-HYDROXY-4-CARBOXY-5-UREIDOIMIDAZOLINE DECARBOXYLASE-RELATED"/>
    <property type="match status" value="1"/>
</dbReference>
<gene>
    <name evidence="14 16 17" type="primary">urad</name>
</gene>
<dbReference type="Ensembl" id="ENSXETT00000084917">
    <property type="protein sequence ID" value="ENSXETP00000095632"/>
    <property type="gene ID" value="ENSXETG00000037731"/>
</dbReference>
<comment type="similarity">
    <text evidence="5">Belongs to the OHCU decarboxylase family.</text>
</comment>
<dbReference type="SUPFAM" id="SSF158694">
    <property type="entry name" value="UraD-Like"/>
    <property type="match status" value="1"/>
</dbReference>
<evidence type="ECO:0000256" key="8">
    <source>
        <dbReference type="ARBA" id="ARBA00022793"/>
    </source>
</evidence>
<keyword evidence="7" id="KW-0659">Purine metabolism</keyword>
<dbReference type="GO" id="GO:0000255">
    <property type="term" value="P:allantoin metabolic process"/>
    <property type="evidence" value="ECO:0007669"/>
    <property type="project" value="InterPro"/>
</dbReference>
<comment type="subcellular location">
    <subcellularLocation>
        <location evidence="3">Peroxisome</location>
    </subcellularLocation>
</comment>
<name>A0A6I8SEZ0_XENTR</name>
<dbReference type="CTD" id="646625"/>
<dbReference type="Pfam" id="PF09349">
    <property type="entry name" value="OHCU_decarbox"/>
    <property type="match status" value="1"/>
</dbReference>
<evidence type="ECO:0000313" key="17">
    <source>
        <dbReference type="Xenbase" id="XB-GENE-5739398"/>
    </source>
</evidence>
<dbReference type="KEGG" id="xtr:100379820"/>
<dbReference type="AGR" id="Xenbase:XB-GENE-5739398"/>
<evidence type="ECO:0000256" key="9">
    <source>
        <dbReference type="ARBA" id="ARBA00023140"/>
    </source>
</evidence>
<dbReference type="InterPro" id="IPR036778">
    <property type="entry name" value="OHCU_decarboxylase_sf"/>
</dbReference>
<reference evidence="14" key="1">
    <citation type="journal article" date="2010" name="Science">
        <title>The genome of the Western clawed frog Xenopus tropicalis.</title>
        <authorList>
            <person name="Hellsten U."/>
            <person name="Harland R.M."/>
            <person name="Gilchrist M.J."/>
            <person name="Hendrix D."/>
            <person name="Jurka J."/>
            <person name="Kapitonov V."/>
            <person name="Ovcharenko I."/>
            <person name="Putnam N.H."/>
            <person name="Shu S."/>
            <person name="Taher L."/>
            <person name="Blitz I.L."/>
            <person name="Blumberg B."/>
            <person name="Dichmann D.S."/>
            <person name="Dubchak I."/>
            <person name="Amaya E."/>
            <person name="Detter J.C."/>
            <person name="Fletcher R."/>
            <person name="Gerhard D.S."/>
            <person name="Goodstein D."/>
            <person name="Graves T."/>
            <person name="Grigoriev I.V."/>
            <person name="Grimwood J."/>
            <person name="Kawashima T."/>
            <person name="Lindquist E."/>
            <person name="Lucas S.M."/>
            <person name="Mead P.E."/>
            <person name="Mitros T."/>
            <person name="Ogino H."/>
            <person name="Ohta Y."/>
            <person name="Poliakov A.V."/>
            <person name="Pollet N."/>
            <person name="Robert J."/>
            <person name="Salamov A."/>
            <person name="Sater A.K."/>
            <person name="Schmutz J."/>
            <person name="Terry A."/>
            <person name="Vize P.D."/>
            <person name="Warren W.C."/>
            <person name="Wells D."/>
            <person name="Wills A."/>
            <person name="Wilson R.K."/>
            <person name="Zimmerman L.B."/>
            <person name="Zorn A.M."/>
            <person name="Grainger R."/>
            <person name="Grammer T."/>
            <person name="Khokha M.K."/>
            <person name="Richardson P.M."/>
            <person name="Rokhsar D.S."/>
        </authorList>
    </citation>
    <scope>NUCLEOTIDE SEQUENCE [LARGE SCALE GENOMIC DNA]</scope>
    <source>
        <strain evidence="14">Nigerian</strain>
    </source>
</reference>
<evidence type="ECO:0000313" key="15">
    <source>
        <dbReference type="Proteomes" id="UP000008143"/>
    </source>
</evidence>
<dbReference type="GO" id="GO:0019628">
    <property type="term" value="P:urate catabolic process"/>
    <property type="evidence" value="ECO:0000318"/>
    <property type="project" value="GO_Central"/>
</dbReference>
<feature type="domain" description="Oxo-4-hydroxy-4-carboxy-5-ureidoimidazoline decarboxylase" evidence="13">
    <location>
        <begin position="7"/>
        <end position="163"/>
    </location>
</feature>
<dbReference type="RefSeq" id="XP_012813387.1">
    <property type="nucleotide sequence ID" value="XM_012957933.2"/>
</dbReference>